<keyword evidence="1 2" id="KW-0732">Signal</keyword>
<evidence type="ECO:0000256" key="1">
    <source>
        <dbReference type="ARBA" id="ARBA00022729"/>
    </source>
</evidence>
<accession>A0ABW5WKM9</accession>
<dbReference type="EMBL" id="JBHUOV010000001">
    <property type="protein sequence ID" value="MFD2822840.1"/>
    <property type="molecule type" value="Genomic_DNA"/>
</dbReference>
<evidence type="ECO:0000313" key="4">
    <source>
        <dbReference type="EMBL" id="MFD2822840.1"/>
    </source>
</evidence>
<dbReference type="InterPro" id="IPR026444">
    <property type="entry name" value="Secre_tail"/>
</dbReference>
<feature type="signal peptide" evidence="2">
    <location>
        <begin position="1"/>
        <end position="22"/>
    </location>
</feature>
<feature type="chain" id="PRO_5046834063" evidence="2">
    <location>
        <begin position="23"/>
        <end position="325"/>
    </location>
</feature>
<evidence type="ECO:0000256" key="2">
    <source>
        <dbReference type="SAM" id="SignalP"/>
    </source>
</evidence>
<protein>
    <submittedName>
        <fullName evidence="4">T9SS type A sorting domain-containing protein</fullName>
    </submittedName>
</protein>
<name>A0ABW5WKM9_9FLAO</name>
<dbReference type="Proteomes" id="UP001597533">
    <property type="component" value="Unassembled WGS sequence"/>
</dbReference>
<dbReference type="Pfam" id="PF18962">
    <property type="entry name" value="Por_Secre_tail"/>
    <property type="match status" value="1"/>
</dbReference>
<gene>
    <name evidence="4" type="ORF">ACFS5M_04105</name>
</gene>
<evidence type="ECO:0000259" key="3">
    <source>
        <dbReference type="Pfam" id="PF18962"/>
    </source>
</evidence>
<dbReference type="RefSeq" id="WP_183486093.1">
    <property type="nucleotide sequence ID" value="NZ_JBHUOV010000001.1"/>
</dbReference>
<comment type="caution">
    <text evidence="4">The sequence shown here is derived from an EMBL/GenBank/DDBJ whole genome shotgun (WGS) entry which is preliminary data.</text>
</comment>
<dbReference type="NCBIfam" id="TIGR04183">
    <property type="entry name" value="Por_Secre_tail"/>
    <property type="match status" value="1"/>
</dbReference>
<feature type="domain" description="Secretion system C-terminal sorting" evidence="3">
    <location>
        <begin position="255"/>
        <end position="324"/>
    </location>
</feature>
<evidence type="ECO:0000313" key="5">
    <source>
        <dbReference type="Proteomes" id="UP001597533"/>
    </source>
</evidence>
<reference evidence="5" key="1">
    <citation type="journal article" date="2019" name="Int. J. Syst. Evol. Microbiol.">
        <title>The Global Catalogue of Microorganisms (GCM) 10K type strain sequencing project: providing services to taxonomists for standard genome sequencing and annotation.</title>
        <authorList>
            <consortium name="The Broad Institute Genomics Platform"/>
            <consortium name="The Broad Institute Genome Sequencing Center for Infectious Disease"/>
            <person name="Wu L."/>
            <person name="Ma J."/>
        </authorList>
    </citation>
    <scope>NUCLEOTIDE SEQUENCE [LARGE SCALE GENOMIC DNA]</scope>
    <source>
        <strain evidence="5">KCTC 32141</strain>
    </source>
</reference>
<dbReference type="InterPro" id="IPR032675">
    <property type="entry name" value="LRR_dom_sf"/>
</dbReference>
<dbReference type="Gene3D" id="3.80.10.10">
    <property type="entry name" value="Ribonuclease Inhibitor"/>
    <property type="match status" value="1"/>
</dbReference>
<proteinExistence type="predicted"/>
<organism evidence="4 5">
    <name type="scientific">Lacinutrix iliipiscaria</name>
    <dbReference type="NCBI Taxonomy" id="1230532"/>
    <lineage>
        <taxon>Bacteria</taxon>
        <taxon>Pseudomonadati</taxon>
        <taxon>Bacteroidota</taxon>
        <taxon>Flavobacteriia</taxon>
        <taxon>Flavobacteriales</taxon>
        <taxon>Flavobacteriaceae</taxon>
        <taxon>Lacinutrix</taxon>
    </lineage>
</organism>
<keyword evidence="5" id="KW-1185">Reference proteome</keyword>
<sequence>MKKTTFSIVCFFVMQLSLLAQCPGTPPVGYTCIPDANFEQALIDFGYDTEGTLDGQMLTIDAVSRPTLSIINRSVLDFTGVEAFASITSLDVSYNPGIVTLDTSSNTLLESLNTEGCTALANLDLTNNTALTSINLFNNDLSALDLSNNLSLETINIKQNQLTSLDFSNHTALTSVDVKNNMLTFLDMRNGFNSNITFFDSDFNPNLICLFVDDSSAPYLTTLPWIISFATTFVNNEAECNTLSTENIDRVSFHLYPNPASDLIYISSSASDASLELYDINGKQVITKSILLGNNTLDISKLNAGIYIAKLLTKNSVETTKLIVD</sequence>
<dbReference type="SUPFAM" id="SSF52058">
    <property type="entry name" value="L domain-like"/>
    <property type="match status" value="1"/>
</dbReference>